<keyword evidence="7" id="KW-0560">Oxidoreductase</keyword>
<evidence type="ECO:0000256" key="10">
    <source>
        <dbReference type="ARBA" id="ARBA00047776"/>
    </source>
</evidence>
<evidence type="ECO:0000256" key="9">
    <source>
        <dbReference type="ARBA" id="ARBA00023014"/>
    </source>
</evidence>
<protein>
    <recommendedName>
        <fullName evidence="2">ferredoxin--NADP(+) reductase</fullName>
        <ecNumber evidence="2">1.18.1.2</ecNumber>
    </recommendedName>
</protein>
<evidence type="ECO:0000313" key="12">
    <source>
        <dbReference type="EMBL" id="PKH38526.1"/>
    </source>
</evidence>
<reference evidence="13" key="1">
    <citation type="submission" date="2016-10" db="EMBL/GenBank/DDBJ databases">
        <authorList>
            <person name="de Groot N.N."/>
        </authorList>
    </citation>
    <scope>NUCLEOTIDE SEQUENCE [LARGE SCALE GENOMIC DNA]</scope>
    <source>
        <strain evidence="13">CGMCC 1.10697</strain>
    </source>
</reference>
<dbReference type="Gene3D" id="3.40.50.720">
    <property type="entry name" value="NAD(P)-binding Rossmann-like Domain"/>
    <property type="match status" value="1"/>
</dbReference>
<keyword evidence="15" id="KW-1185">Reference proteome</keyword>
<sequence>MTFVITQRCCDDAACVPVCPVQCIRPRPGDPDFSSTEQLYIDPLSCIDCGACATACPVDAIFPESDLPPALTDFSAINAEYFAAHPLIDVSPLPVARHRLPPGLPTLRVAIVGAGPAALYAAIELSELNGVEVTLFERLPTPFGLVRAGVAPDHDATKSITERLGRVLVRPNVQCLFDVEVGRDVSAAELLEHHHAVLWATGASADRKLNIPGEDLVGSVSAQEFVSWYNGHPDSAARDYSLSGRRAIVIGNGNVALDVARLLVQPALAYATTSVSDNALKAMATSTIDEVMVIGRRAQVFAAYGTAELAALTRLPEVDLLAEPSEVGVTDDELEAAALSGRSWALARRRAIIDDAANRTPTQPRRIIMRYRASPTALLGNEAVTGLVVAGPDGTSEQLETSLVIRAVGFRGRPVPGMPFDIERGVLPNNAGRVVDPQNGRPVRGIYCAGWIKRGPSGVIGTNRVDSAETVTSLLEDFERGNLKAPTHDTGALVRLIRERQPNVLDVAGWQRIDETELAAGRGQGRSRVKLLTWEDLRAVGRSDGD</sequence>
<evidence type="ECO:0000256" key="5">
    <source>
        <dbReference type="ARBA" id="ARBA00022827"/>
    </source>
</evidence>
<evidence type="ECO:0000256" key="2">
    <source>
        <dbReference type="ARBA" id="ARBA00013223"/>
    </source>
</evidence>
<evidence type="ECO:0000256" key="7">
    <source>
        <dbReference type="ARBA" id="ARBA00023002"/>
    </source>
</evidence>
<dbReference type="EC" id="1.18.1.2" evidence="2"/>
<keyword evidence="5" id="KW-0274">FAD</keyword>
<feature type="domain" description="4Fe-4S ferredoxin-type" evidence="11">
    <location>
        <begin position="1"/>
        <end position="29"/>
    </location>
</feature>
<dbReference type="PANTHER" id="PTHR48467">
    <property type="entry name" value="GLUTAMATE SYNTHASE 1 [NADH], CHLOROPLASTIC-LIKE"/>
    <property type="match status" value="1"/>
</dbReference>
<name>A0A1I1BDR5_9ACTN</name>
<dbReference type="PROSITE" id="PS00198">
    <property type="entry name" value="4FE4S_FER_1"/>
    <property type="match status" value="1"/>
</dbReference>
<dbReference type="Gene3D" id="3.50.50.60">
    <property type="entry name" value="FAD/NAD(P)-binding domain"/>
    <property type="match status" value="1"/>
</dbReference>
<proteinExistence type="predicted"/>
<accession>A0A1I1BDR5</accession>
<evidence type="ECO:0000256" key="1">
    <source>
        <dbReference type="ARBA" id="ARBA00001974"/>
    </source>
</evidence>
<reference evidence="12 15" key="2">
    <citation type="submission" date="2017-12" db="EMBL/GenBank/DDBJ databases">
        <title>Pharmacopeia of the Arctic Ocean.</title>
        <authorList>
            <person name="Collins E."/>
            <person name="Ducluzeau A.-L."/>
        </authorList>
    </citation>
    <scope>NUCLEOTIDE SEQUENCE [LARGE SCALE GENOMIC DNA]</scope>
    <source>
        <strain evidence="12 15">DSM 23325</strain>
    </source>
</reference>
<dbReference type="InterPro" id="IPR055275">
    <property type="entry name" value="Ferredox_Rdtase"/>
</dbReference>
<dbReference type="PANTHER" id="PTHR48467:SF1">
    <property type="entry name" value="GLUTAMATE SYNTHASE 1 [NADH], CHLOROPLASTIC-LIKE"/>
    <property type="match status" value="1"/>
</dbReference>
<evidence type="ECO:0000256" key="6">
    <source>
        <dbReference type="ARBA" id="ARBA00022857"/>
    </source>
</evidence>
<comment type="cofactor">
    <cofactor evidence="1">
        <name>FAD</name>
        <dbReference type="ChEBI" id="CHEBI:57692"/>
    </cofactor>
</comment>
<dbReference type="EMBL" id="PJBV01000033">
    <property type="protein sequence ID" value="PKH38526.1"/>
    <property type="molecule type" value="Genomic_DNA"/>
</dbReference>
<keyword evidence="4" id="KW-0479">Metal-binding</keyword>
<evidence type="ECO:0000313" key="13">
    <source>
        <dbReference type="EMBL" id="SFB47766.1"/>
    </source>
</evidence>
<keyword evidence="9" id="KW-0411">Iron-sulfur</keyword>
<keyword evidence="3" id="KW-0285">Flavoprotein</keyword>
<dbReference type="OrthoDB" id="289202at2"/>
<evidence type="ECO:0000313" key="15">
    <source>
        <dbReference type="Proteomes" id="UP000233565"/>
    </source>
</evidence>
<dbReference type="InterPro" id="IPR036188">
    <property type="entry name" value="FAD/NAD-bd_sf"/>
</dbReference>
<feature type="domain" description="4Fe-4S ferredoxin-type" evidence="11">
    <location>
        <begin position="37"/>
        <end position="66"/>
    </location>
</feature>
<evidence type="ECO:0000313" key="14">
    <source>
        <dbReference type="Proteomes" id="UP000199113"/>
    </source>
</evidence>
<dbReference type="Pfam" id="PF00037">
    <property type="entry name" value="Fer4"/>
    <property type="match status" value="1"/>
</dbReference>
<dbReference type="PRINTS" id="PR00419">
    <property type="entry name" value="ADXRDTASE"/>
</dbReference>
<comment type="catalytic activity">
    <reaction evidence="10">
        <text>2 reduced [2Fe-2S]-[ferredoxin] + NADP(+) + H(+) = 2 oxidized [2Fe-2S]-[ferredoxin] + NADPH</text>
        <dbReference type="Rhea" id="RHEA:20125"/>
        <dbReference type="Rhea" id="RHEA-COMP:10000"/>
        <dbReference type="Rhea" id="RHEA-COMP:10001"/>
        <dbReference type="ChEBI" id="CHEBI:15378"/>
        <dbReference type="ChEBI" id="CHEBI:33737"/>
        <dbReference type="ChEBI" id="CHEBI:33738"/>
        <dbReference type="ChEBI" id="CHEBI:57783"/>
        <dbReference type="ChEBI" id="CHEBI:58349"/>
        <dbReference type="EC" id="1.18.1.2"/>
    </reaction>
</comment>
<dbReference type="InterPro" id="IPR017896">
    <property type="entry name" value="4Fe4S_Fe-S-bd"/>
</dbReference>
<gene>
    <name evidence="12" type="ORF">CXG46_15730</name>
    <name evidence="13" type="ORF">SAMN05192575_11629</name>
</gene>
<dbReference type="GO" id="GO:0004324">
    <property type="term" value="F:ferredoxin-NADP+ reductase activity"/>
    <property type="evidence" value="ECO:0007669"/>
    <property type="project" value="UniProtKB-EC"/>
</dbReference>
<evidence type="ECO:0000259" key="11">
    <source>
        <dbReference type="PROSITE" id="PS51379"/>
    </source>
</evidence>
<evidence type="ECO:0000256" key="4">
    <source>
        <dbReference type="ARBA" id="ARBA00022723"/>
    </source>
</evidence>
<dbReference type="EMBL" id="FOKC01000016">
    <property type="protein sequence ID" value="SFB47766.1"/>
    <property type="molecule type" value="Genomic_DNA"/>
</dbReference>
<dbReference type="InterPro" id="IPR017900">
    <property type="entry name" value="4Fe4S_Fe_S_CS"/>
</dbReference>
<dbReference type="InterPro" id="IPR023753">
    <property type="entry name" value="FAD/NAD-binding_dom"/>
</dbReference>
<dbReference type="GO" id="GO:0046872">
    <property type="term" value="F:metal ion binding"/>
    <property type="evidence" value="ECO:0007669"/>
    <property type="project" value="UniProtKB-KW"/>
</dbReference>
<keyword evidence="8" id="KW-0408">Iron</keyword>
<dbReference type="Gene3D" id="3.30.70.20">
    <property type="match status" value="1"/>
</dbReference>
<evidence type="ECO:0000256" key="3">
    <source>
        <dbReference type="ARBA" id="ARBA00022630"/>
    </source>
</evidence>
<dbReference type="Proteomes" id="UP000233565">
    <property type="component" value="Unassembled WGS sequence"/>
</dbReference>
<keyword evidence="6" id="KW-0521">NADP</keyword>
<dbReference type="SUPFAM" id="SSF51971">
    <property type="entry name" value="Nucleotide-binding domain"/>
    <property type="match status" value="1"/>
</dbReference>
<evidence type="ECO:0000256" key="8">
    <source>
        <dbReference type="ARBA" id="ARBA00023004"/>
    </source>
</evidence>
<dbReference type="STRING" id="748909.SAMN05192575_11629"/>
<organism evidence="13 14">
    <name type="scientific">Nocardioides alpinus</name>
    <dbReference type="NCBI Taxonomy" id="748909"/>
    <lineage>
        <taxon>Bacteria</taxon>
        <taxon>Bacillati</taxon>
        <taxon>Actinomycetota</taxon>
        <taxon>Actinomycetes</taxon>
        <taxon>Propionibacteriales</taxon>
        <taxon>Nocardioidaceae</taxon>
        <taxon>Nocardioides</taxon>
    </lineage>
</organism>
<dbReference type="AlphaFoldDB" id="A0A1I1BDR5"/>
<dbReference type="Proteomes" id="UP000199113">
    <property type="component" value="Unassembled WGS sequence"/>
</dbReference>
<dbReference type="Pfam" id="PF07992">
    <property type="entry name" value="Pyr_redox_2"/>
    <property type="match status" value="1"/>
</dbReference>
<dbReference type="SUPFAM" id="SSF54862">
    <property type="entry name" value="4Fe-4S ferredoxins"/>
    <property type="match status" value="1"/>
</dbReference>
<dbReference type="PROSITE" id="PS51379">
    <property type="entry name" value="4FE4S_FER_2"/>
    <property type="match status" value="2"/>
</dbReference>
<dbReference type="GO" id="GO:0051536">
    <property type="term" value="F:iron-sulfur cluster binding"/>
    <property type="evidence" value="ECO:0007669"/>
    <property type="project" value="UniProtKB-KW"/>
</dbReference>